<accession>A0ABQ5BTF4</accession>
<dbReference type="Proteomes" id="UP001151760">
    <property type="component" value="Unassembled WGS sequence"/>
</dbReference>
<keyword evidence="2" id="KW-1185">Reference proteome</keyword>
<feature type="non-terminal residue" evidence="1">
    <location>
        <position position="191"/>
    </location>
</feature>
<dbReference type="EMBL" id="BQNB010013615">
    <property type="protein sequence ID" value="GJT18141.1"/>
    <property type="molecule type" value="Genomic_DNA"/>
</dbReference>
<protein>
    <submittedName>
        <fullName evidence="1">Uncharacterized protein</fullName>
    </submittedName>
</protein>
<evidence type="ECO:0000313" key="2">
    <source>
        <dbReference type="Proteomes" id="UP001151760"/>
    </source>
</evidence>
<sequence length="191" mass="21706">MAPMALSDSEVKTCSKTCLKNHETLKTQYDKLRIEFNKSESDLYSYKKGLASVEEQLVFYKKNEGMLCDQIVVLKSDASFNEAEIIALKSYIKKLKKEKEDNLLKINNYENATKSLDKVIRIQLVDNNKKGLGYNDVPPLFTGLFVPPSIDLSHYGIEKFKEPEFVGYGVKVDKNVSEISYVETKKTSDAP</sequence>
<reference evidence="1" key="2">
    <citation type="submission" date="2022-01" db="EMBL/GenBank/DDBJ databases">
        <authorList>
            <person name="Yamashiro T."/>
            <person name="Shiraishi A."/>
            <person name="Satake H."/>
            <person name="Nakayama K."/>
        </authorList>
    </citation>
    <scope>NUCLEOTIDE SEQUENCE</scope>
</reference>
<comment type="caution">
    <text evidence="1">The sequence shown here is derived from an EMBL/GenBank/DDBJ whole genome shotgun (WGS) entry which is preliminary data.</text>
</comment>
<organism evidence="1 2">
    <name type="scientific">Tanacetum coccineum</name>
    <dbReference type="NCBI Taxonomy" id="301880"/>
    <lineage>
        <taxon>Eukaryota</taxon>
        <taxon>Viridiplantae</taxon>
        <taxon>Streptophyta</taxon>
        <taxon>Embryophyta</taxon>
        <taxon>Tracheophyta</taxon>
        <taxon>Spermatophyta</taxon>
        <taxon>Magnoliopsida</taxon>
        <taxon>eudicotyledons</taxon>
        <taxon>Gunneridae</taxon>
        <taxon>Pentapetalae</taxon>
        <taxon>asterids</taxon>
        <taxon>campanulids</taxon>
        <taxon>Asterales</taxon>
        <taxon>Asteraceae</taxon>
        <taxon>Asteroideae</taxon>
        <taxon>Anthemideae</taxon>
        <taxon>Anthemidinae</taxon>
        <taxon>Tanacetum</taxon>
    </lineage>
</organism>
<evidence type="ECO:0000313" key="1">
    <source>
        <dbReference type="EMBL" id="GJT18141.1"/>
    </source>
</evidence>
<proteinExistence type="predicted"/>
<gene>
    <name evidence="1" type="ORF">Tco_0876847</name>
</gene>
<name>A0ABQ5BTF4_9ASTR</name>
<reference evidence="1" key="1">
    <citation type="journal article" date="2022" name="Int. J. Mol. Sci.">
        <title>Draft Genome of Tanacetum Coccineum: Genomic Comparison of Closely Related Tanacetum-Family Plants.</title>
        <authorList>
            <person name="Yamashiro T."/>
            <person name="Shiraishi A."/>
            <person name="Nakayama K."/>
            <person name="Satake H."/>
        </authorList>
    </citation>
    <scope>NUCLEOTIDE SEQUENCE</scope>
</reference>